<dbReference type="EC" id="7.3.2.7" evidence="3"/>
<dbReference type="InterPro" id="IPR016300">
    <property type="entry name" value="ATPase_ArsA/GET3"/>
</dbReference>
<dbReference type="Proteomes" id="UP001595462">
    <property type="component" value="Unassembled WGS sequence"/>
</dbReference>
<dbReference type="InterPro" id="IPR027417">
    <property type="entry name" value="P-loop_NTPase"/>
</dbReference>
<evidence type="ECO:0000256" key="3">
    <source>
        <dbReference type="ARBA" id="ARBA00066752"/>
    </source>
</evidence>
<accession>A0ABV7EVT3</accession>
<evidence type="ECO:0000313" key="6">
    <source>
        <dbReference type="Proteomes" id="UP001595462"/>
    </source>
</evidence>
<comment type="catalytic activity">
    <reaction evidence="2">
        <text>arsenite(in) + ATP + H2O = arsenite(out) + ADP + phosphate + H(+)</text>
        <dbReference type="Rhea" id="RHEA:11348"/>
        <dbReference type="ChEBI" id="CHEBI:15377"/>
        <dbReference type="ChEBI" id="CHEBI:15378"/>
        <dbReference type="ChEBI" id="CHEBI:29242"/>
        <dbReference type="ChEBI" id="CHEBI:30616"/>
        <dbReference type="ChEBI" id="CHEBI:43474"/>
        <dbReference type="ChEBI" id="CHEBI:456216"/>
        <dbReference type="EC" id="7.3.2.7"/>
    </reaction>
</comment>
<evidence type="ECO:0000256" key="1">
    <source>
        <dbReference type="ARBA" id="ARBA00011040"/>
    </source>
</evidence>
<dbReference type="CDD" id="cd02035">
    <property type="entry name" value="ArsA"/>
    <property type="match status" value="1"/>
</dbReference>
<dbReference type="NCBIfam" id="TIGR00345">
    <property type="entry name" value="GET3_arsA_TRC40"/>
    <property type="match status" value="1"/>
</dbReference>
<dbReference type="Gene3D" id="3.40.50.300">
    <property type="entry name" value="P-loop containing nucleotide triphosphate hydrolases"/>
    <property type="match status" value="1"/>
</dbReference>
<comment type="caution">
    <text evidence="5">The sequence shown here is derived from an EMBL/GenBank/DDBJ whole genome shotgun (WGS) entry which is preliminary data.</text>
</comment>
<dbReference type="SUPFAM" id="SSF52540">
    <property type="entry name" value="P-loop containing nucleoside triphosphate hydrolases"/>
    <property type="match status" value="1"/>
</dbReference>
<protein>
    <recommendedName>
        <fullName evidence="3">arsenite-transporting ATPase</fullName>
        <ecNumber evidence="3">7.3.2.7</ecNumber>
    </recommendedName>
</protein>
<evidence type="ECO:0000256" key="2">
    <source>
        <dbReference type="ARBA" id="ARBA00052296"/>
    </source>
</evidence>
<dbReference type="PANTHER" id="PTHR10803:SF3">
    <property type="entry name" value="ATPASE GET3"/>
    <property type="match status" value="1"/>
</dbReference>
<dbReference type="EMBL" id="JBHRSS010000009">
    <property type="protein sequence ID" value="MFC3105880.1"/>
    <property type="molecule type" value="Genomic_DNA"/>
</dbReference>
<dbReference type="RefSeq" id="WP_380691604.1">
    <property type="nucleotide sequence ID" value="NZ_JBHRSS010000009.1"/>
</dbReference>
<evidence type="ECO:0000313" key="5">
    <source>
        <dbReference type="EMBL" id="MFC3105880.1"/>
    </source>
</evidence>
<dbReference type="Pfam" id="PF02374">
    <property type="entry name" value="ArsA_ATPase"/>
    <property type="match status" value="1"/>
</dbReference>
<organism evidence="5 6">
    <name type="scientific">Salinisphaera aquimarina</name>
    <dbReference type="NCBI Taxonomy" id="2094031"/>
    <lineage>
        <taxon>Bacteria</taxon>
        <taxon>Pseudomonadati</taxon>
        <taxon>Pseudomonadota</taxon>
        <taxon>Gammaproteobacteria</taxon>
        <taxon>Salinisphaerales</taxon>
        <taxon>Salinisphaeraceae</taxon>
        <taxon>Salinisphaera</taxon>
    </lineage>
</organism>
<dbReference type="PANTHER" id="PTHR10803">
    <property type="entry name" value="ARSENICAL PUMP-DRIVING ATPASE ARSENITE-TRANSLOCATING ATPASE"/>
    <property type="match status" value="1"/>
</dbReference>
<sequence length="326" mass="35880">MAAGHGDDHAHGDLPTRFYLFGGKGGVGKTTLAAANALRLAAQGQRTLLVSTDPAHSVSDLLESKLTDEPTPAGDNLWAMEIDPQADAEAYVAGIREDARTAVSKAVLPALDRHLKLAVQAPGTAESALFDRFTHIMTWCPDRFDAVVFDTAPSGHTLRLLTLPSMLGAWVEGLAGQRQKVNKLQGMWRNMAGVQEPEREDRVLARLRQRAERFATARQRLHGEAVFHPVMLAERLPIEETARVIEQLRDTHIPVGAIYVNRLWPADTSSAFVTERVAQQDEYLAEIHTRFAAHRRIEVAQSARDIVGRDQLRALAARLPSEPPGH</sequence>
<reference evidence="6" key="1">
    <citation type="journal article" date="2019" name="Int. J. Syst. Evol. Microbiol.">
        <title>The Global Catalogue of Microorganisms (GCM) 10K type strain sequencing project: providing services to taxonomists for standard genome sequencing and annotation.</title>
        <authorList>
            <consortium name="The Broad Institute Genomics Platform"/>
            <consortium name="The Broad Institute Genome Sequencing Center for Infectious Disease"/>
            <person name="Wu L."/>
            <person name="Ma J."/>
        </authorList>
    </citation>
    <scope>NUCLEOTIDE SEQUENCE [LARGE SCALE GENOMIC DNA]</scope>
    <source>
        <strain evidence="6">KCTC 52640</strain>
    </source>
</reference>
<evidence type="ECO:0000259" key="4">
    <source>
        <dbReference type="Pfam" id="PF02374"/>
    </source>
</evidence>
<feature type="domain" description="ArsA/GET3 Anion-transporting ATPase-like" evidence="4">
    <location>
        <begin position="16"/>
        <end position="319"/>
    </location>
</feature>
<dbReference type="InterPro" id="IPR025723">
    <property type="entry name" value="ArsA/GET3_ATPase-like"/>
</dbReference>
<comment type="similarity">
    <text evidence="1">Belongs to the arsA ATPase family.</text>
</comment>
<keyword evidence="6" id="KW-1185">Reference proteome</keyword>
<gene>
    <name evidence="5" type="ORF">ACFOSU_18580</name>
</gene>
<name>A0ABV7EVT3_9GAMM</name>
<proteinExistence type="inferred from homology"/>